<protein>
    <submittedName>
        <fullName evidence="1">Uncharacterized protein</fullName>
    </submittedName>
</protein>
<dbReference type="RefSeq" id="YP_238647.1">
    <property type="nucleotide sequence ID" value="NC_007021.1"/>
</dbReference>
<organismHost>
    <name type="scientific">Twortvirus twort</name>
    <dbReference type="NCBI Taxonomy" id="55510"/>
</organismHost>
<gene>
    <name evidence="1" type="ORF">TwortDSMZ_189</name>
</gene>
<dbReference type="Proteomes" id="UP000503318">
    <property type="component" value="Segment"/>
</dbReference>
<reference evidence="1 2" key="1">
    <citation type="submission" date="2020-03" db="EMBL/GenBank/DDBJ databases">
        <title>Variable regions in the genome of staphylococcal bacteriophage Twort.</title>
        <authorList>
            <person name="Glowacka-Rutkowska A."/>
            <person name="Gawor J."/>
            <person name="Lobocka M."/>
        </authorList>
    </citation>
    <scope>NUCLEOTIDE SEQUENCE [LARGE SCALE GENOMIC DNA]</scope>
</reference>
<dbReference type="EMBL" id="MT151386">
    <property type="protein sequence ID" value="QIW89185.1"/>
    <property type="molecule type" value="Genomic_DNA"/>
</dbReference>
<accession>A0A6H0X5J6</accession>
<proteinExistence type="predicted"/>
<dbReference type="KEGG" id="vg:5130410"/>
<evidence type="ECO:0000313" key="1">
    <source>
        <dbReference type="EMBL" id="QIW89185.1"/>
    </source>
</evidence>
<evidence type="ECO:0000313" key="2">
    <source>
        <dbReference type="Proteomes" id="UP000503318"/>
    </source>
</evidence>
<sequence>MARVKIYNVIEKMCIEKLKEEVYDENIDAFSNLNRHKFQLTLHYWKNTNDPHYNNLPDKLVFKGTYKELYEKAYGSGLIESEYAFASSLKKEEKYDSLIQIEIKEVEILE</sequence>
<name>A0A6H0X5J6_BPTWO</name>
<organism evidence="1 2">
    <name type="scientific">Staphylococcus phage Twort (strain DSM 17442 / HER 48)</name>
    <name type="common">Bacteriophage Twort</name>
    <dbReference type="NCBI Taxonomy" id="2908167"/>
    <lineage>
        <taxon>Viruses</taxon>
        <taxon>Duplodnaviria</taxon>
        <taxon>Heunggongvirae</taxon>
        <taxon>Uroviricota</taxon>
        <taxon>Caudoviricetes</taxon>
        <taxon>Herelleviridae</taxon>
        <taxon>Twortvirinae</taxon>
        <taxon>Twortvirus</taxon>
        <taxon>Twortvirus twort</taxon>
    </lineage>
</organism>